<evidence type="ECO:0000256" key="2">
    <source>
        <dbReference type="PROSITE-ProRule" id="PRU00110"/>
    </source>
</evidence>
<name>A0A062VCC3_9PROT</name>
<reference evidence="4 5" key="1">
    <citation type="journal article" date="2014" name="Antonie Van Leeuwenhoek">
        <title>Hyphomonas beringensis sp. nov. and Hyphomonas chukchiensis sp. nov., isolated from surface seawater of the Bering Sea and Chukchi Sea.</title>
        <authorList>
            <person name="Li C."/>
            <person name="Lai Q."/>
            <person name="Li G."/>
            <person name="Dong C."/>
            <person name="Wang J."/>
            <person name="Liao Y."/>
            <person name="Shao Z."/>
        </authorList>
    </citation>
    <scope>NUCLEOTIDE SEQUENCE [LARGE SCALE GENOMIC DNA]</scope>
    <source>
        <strain evidence="4 5">PS728</strain>
    </source>
</reference>
<sequence length="194" mass="20836">MLGKFLKKLDTAKFNRKPAQTVVAPDISRVIRPASATTPAHEEMAPAAITPPEPVFVADPQEMVTQAEEALDALTEEFEGWMRNDLEKMRDAWRIAQKPHATADDYRTLYTCAHNIRGAATSYGYPAVSRLCGSLCDLLTGTRAGENSALINLHIEACRAAVAAGPQGEGSESVADAVCEALERRVALKVGNAG</sequence>
<proteinExistence type="predicted"/>
<organism evidence="4 5">
    <name type="scientific">Hyphomonas polymorpha PS728</name>
    <dbReference type="NCBI Taxonomy" id="1280954"/>
    <lineage>
        <taxon>Bacteria</taxon>
        <taxon>Pseudomonadati</taxon>
        <taxon>Pseudomonadota</taxon>
        <taxon>Alphaproteobacteria</taxon>
        <taxon>Hyphomonadales</taxon>
        <taxon>Hyphomonadaceae</taxon>
        <taxon>Hyphomonas</taxon>
    </lineage>
</organism>
<evidence type="ECO:0000256" key="1">
    <source>
        <dbReference type="ARBA" id="ARBA00023012"/>
    </source>
</evidence>
<dbReference type="OrthoDB" id="9786548at2"/>
<dbReference type="PROSITE" id="PS50894">
    <property type="entry name" value="HPT"/>
    <property type="match status" value="1"/>
</dbReference>
<dbReference type="PATRIC" id="fig|1280954.3.peg.2533"/>
<dbReference type="InterPro" id="IPR036641">
    <property type="entry name" value="HPT_dom_sf"/>
</dbReference>
<keyword evidence="2" id="KW-0597">Phosphoprotein</keyword>
<dbReference type="SUPFAM" id="SSF47226">
    <property type="entry name" value="Histidine-containing phosphotransfer domain, HPT domain"/>
    <property type="match status" value="1"/>
</dbReference>
<dbReference type="Pfam" id="PF01627">
    <property type="entry name" value="Hpt"/>
    <property type="match status" value="1"/>
</dbReference>
<feature type="modified residue" description="Phosphohistidine" evidence="2">
    <location>
        <position position="114"/>
    </location>
</feature>
<dbReference type="EMBL" id="ARYM01000014">
    <property type="protein sequence ID" value="KCZ97887.1"/>
    <property type="molecule type" value="Genomic_DNA"/>
</dbReference>
<gene>
    <name evidence="4" type="ORF">HPO_12513</name>
</gene>
<evidence type="ECO:0000313" key="4">
    <source>
        <dbReference type="EMBL" id="KCZ97887.1"/>
    </source>
</evidence>
<accession>A0A062VCC3</accession>
<dbReference type="AlphaFoldDB" id="A0A062VCC3"/>
<evidence type="ECO:0000259" key="3">
    <source>
        <dbReference type="PROSITE" id="PS50894"/>
    </source>
</evidence>
<dbReference type="STRING" id="1280954.HPO_12513"/>
<feature type="domain" description="HPt" evidence="3">
    <location>
        <begin position="67"/>
        <end position="168"/>
    </location>
</feature>
<dbReference type="Proteomes" id="UP000027100">
    <property type="component" value="Unassembled WGS sequence"/>
</dbReference>
<dbReference type="RefSeq" id="WP_035599309.1">
    <property type="nucleotide sequence ID" value="NZ_ARYM01000014.1"/>
</dbReference>
<dbReference type="eggNOG" id="COG2198">
    <property type="taxonomic scope" value="Bacteria"/>
</dbReference>
<dbReference type="GO" id="GO:0004672">
    <property type="term" value="F:protein kinase activity"/>
    <property type="evidence" value="ECO:0007669"/>
    <property type="project" value="UniProtKB-ARBA"/>
</dbReference>
<comment type="caution">
    <text evidence="4">The sequence shown here is derived from an EMBL/GenBank/DDBJ whole genome shotgun (WGS) entry which is preliminary data.</text>
</comment>
<protein>
    <recommendedName>
        <fullName evidence="3">HPt domain-containing protein</fullName>
    </recommendedName>
</protein>
<dbReference type="GO" id="GO:0000160">
    <property type="term" value="P:phosphorelay signal transduction system"/>
    <property type="evidence" value="ECO:0007669"/>
    <property type="project" value="UniProtKB-KW"/>
</dbReference>
<evidence type="ECO:0000313" key="5">
    <source>
        <dbReference type="Proteomes" id="UP000027100"/>
    </source>
</evidence>
<keyword evidence="1" id="KW-0902">Two-component regulatory system</keyword>
<keyword evidence="5" id="KW-1185">Reference proteome</keyword>
<dbReference type="InterPro" id="IPR008207">
    <property type="entry name" value="Sig_transdc_His_kin_Hpt_dom"/>
</dbReference>
<dbReference type="Gene3D" id="1.20.120.160">
    <property type="entry name" value="HPT domain"/>
    <property type="match status" value="1"/>
</dbReference>